<dbReference type="Gene3D" id="3.40.190.170">
    <property type="entry name" value="Bacterial extracellular solute-binding protein, family 7"/>
    <property type="match status" value="1"/>
</dbReference>
<feature type="signal peptide" evidence="4">
    <location>
        <begin position="1"/>
        <end position="20"/>
    </location>
</feature>
<dbReference type="PIRSF" id="PIRSF039026">
    <property type="entry name" value="SiaP"/>
    <property type="match status" value="1"/>
</dbReference>
<dbReference type="CDD" id="cd13682">
    <property type="entry name" value="PBP2_TRAP_alpha-ketoacid"/>
    <property type="match status" value="1"/>
</dbReference>
<feature type="chain" id="PRO_5002545178" evidence="4">
    <location>
        <begin position="21"/>
        <end position="363"/>
    </location>
</feature>
<dbReference type="NCBIfam" id="NF037995">
    <property type="entry name" value="TRAP_S1"/>
    <property type="match status" value="1"/>
</dbReference>
<dbReference type="GO" id="GO:0046872">
    <property type="term" value="F:metal ion binding"/>
    <property type="evidence" value="ECO:0007669"/>
    <property type="project" value="UniProtKB-KW"/>
</dbReference>
<feature type="binding site" evidence="2">
    <location>
        <position position="189"/>
    </location>
    <ligand>
        <name>substrate</name>
    </ligand>
</feature>
<dbReference type="GO" id="GO:0015849">
    <property type="term" value="P:organic acid transport"/>
    <property type="evidence" value="ECO:0007669"/>
    <property type="project" value="InterPro"/>
</dbReference>
<organism evidence="5 6">
    <name type="scientific">Candidatus Synechococcus spongiarum SP3</name>
    <dbReference type="NCBI Taxonomy" id="1604020"/>
    <lineage>
        <taxon>Bacteria</taxon>
        <taxon>Bacillati</taxon>
        <taxon>Cyanobacteriota</taxon>
        <taxon>Cyanophyceae</taxon>
        <taxon>Synechococcales</taxon>
        <taxon>Synechococcaceae</taxon>
        <taxon>Synechococcus</taxon>
    </lineage>
</organism>
<dbReference type="Gene3D" id="3.40.190.10">
    <property type="entry name" value="Periplasmic binding protein-like II"/>
    <property type="match status" value="1"/>
</dbReference>
<dbReference type="InterPro" id="IPR018389">
    <property type="entry name" value="DctP_fam"/>
</dbReference>
<protein>
    <submittedName>
        <fullName evidence="5">ABC transporter substrate-binding protein</fullName>
    </submittedName>
</protein>
<keyword evidence="1 4" id="KW-0732">Signal</keyword>
<dbReference type="GO" id="GO:0031317">
    <property type="term" value="C:tripartite ATP-independent periplasmic transporter complex"/>
    <property type="evidence" value="ECO:0007669"/>
    <property type="project" value="InterPro"/>
</dbReference>
<dbReference type="Pfam" id="PF03480">
    <property type="entry name" value="DctP"/>
    <property type="match status" value="1"/>
</dbReference>
<feature type="binding site" evidence="3">
    <location>
        <position position="227"/>
    </location>
    <ligand>
        <name>Na(+)</name>
        <dbReference type="ChEBI" id="CHEBI:29101"/>
    </ligand>
</feature>
<evidence type="ECO:0000256" key="3">
    <source>
        <dbReference type="PIRSR" id="PIRSR039026-2"/>
    </source>
</evidence>
<dbReference type="InterPro" id="IPR038404">
    <property type="entry name" value="TRAP_DctP_sf"/>
</dbReference>
<dbReference type="InterPro" id="IPR041722">
    <property type="entry name" value="TakP/all3028"/>
</dbReference>
<dbReference type="InterPro" id="IPR026289">
    <property type="entry name" value="SBP_TakP-like"/>
</dbReference>
<dbReference type="AlphaFoldDB" id="A0A0G2HLS7"/>
<dbReference type="GO" id="GO:0055085">
    <property type="term" value="P:transmembrane transport"/>
    <property type="evidence" value="ECO:0007669"/>
    <property type="project" value="InterPro"/>
</dbReference>
<comment type="caution">
    <text evidence="5">The sequence shown here is derived from an EMBL/GenBank/DDBJ whole genome shotgun (WGS) entry which is preliminary data.</text>
</comment>
<name>A0A0G2HLS7_9SYNE</name>
<sequence>MKRRQALTTAAFGLGSAALAACSGREDKQSQASPAMTGGEQPRIRWRMATSWPESLDTIYGGVLNLAARVRDMSGGRFEITPYAAGELVPGLQVLDAVQSGSVECGHTASYYYIGKNPALAFGTTLPFGLNAQQQNAWLYEGGGNEAMDRLFKDFGVLGFPAGNTGSQMGGWFKQQVKTVADLQGLKMRIPGLGGEVMASLGVNVQALPGSEIFLALERGAIDAAEWVGPYDDEKLGLWKAAKYYYHPGWWDPGSTVHVLVNQRAWEALPTIYQDILRTVASEVNLKMLARYDQRNSDALKRLVAGGTSLVPYGQDILEAAEKASFEIYEDHGAKSQNFRQIYESWSRFREDISRWDRIHRLA</sequence>
<keyword evidence="3" id="KW-0479">Metal-binding</keyword>
<evidence type="ECO:0000256" key="2">
    <source>
        <dbReference type="PIRSR" id="PIRSR039026-1"/>
    </source>
</evidence>
<dbReference type="PANTHER" id="PTHR33376:SF5">
    <property type="entry name" value="EXTRACYTOPLASMIC SOLUTE RECEPTOR PROTEIN"/>
    <property type="match status" value="1"/>
</dbReference>
<dbReference type="PATRIC" id="fig|1604020.3.peg.2437"/>
<dbReference type="PROSITE" id="PS51257">
    <property type="entry name" value="PROKAR_LIPOPROTEIN"/>
    <property type="match status" value="1"/>
</dbReference>
<evidence type="ECO:0000256" key="1">
    <source>
        <dbReference type="ARBA" id="ARBA00022729"/>
    </source>
</evidence>
<feature type="binding site" evidence="3">
    <location>
        <position position="226"/>
    </location>
    <ligand>
        <name>substrate</name>
    </ligand>
</feature>
<feature type="binding site" evidence="3">
    <location>
        <position position="252"/>
    </location>
    <ligand>
        <name>substrate</name>
    </ligand>
</feature>
<dbReference type="PANTHER" id="PTHR33376">
    <property type="match status" value="1"/>
</dbReference>
<dbReference type="Proteomes" id="UP000035067">
    <property type="component" value="Unassembled WGS sequence"/>
</dbReference>
<gene>
    <name evidence="5" type="ORF">TE42_03420</name>
</gene>
<evidence type="ECO:0000313" key="5">
    <source>
        <dbReference type="EMBL" id="KKZ12723.1"/>
    </source>
</evidence>
<feature type="binding site" evidence="2">
    <location>
        <position position="168"/>
    </location>
    <ligand>
        <name>substrate</name>
    </ligand>
</feature>
<reference evidence="5 6" key="1">
    <citation type="submission" date="2015-01" db="EMBL/GenBank/DDBJ databases">
        <title>Lifestyle Evolution in Cyanobacterial Symbionts of Sponges.</title>
        <authorList>
            <person name="Burgsdorf I."/>
            <person name="Slaby B.M."/>
            <person name="Handley K.M."/>
            <person name="Haber M."/>
            <person name="Blom J."/>
            <person name="Marshall C.W."/>
            <person name="Gilbert J.A."/>
            <person name="Hentschel U."/>
            <person name="Steindler L."/>
        </authorList>
    </citation>
    <scope>NUCLEOTIDE SEQUENCE [LARGE SCALE GENOMIC DNA]</scope>
    <source>
        <strain evidence="5">SP3</strain>
    </source>
</reference>
<accession>A0A0G2HLS7</accession>
<proteinExistence type="predicted"/>
<dbReference type="GO" id="GO:0043177">
    <property type="term" value="F:organic acid binding"/>
    <property type="evidence" value="ECO:0007669"/>
    <property type="project" value="InterPro"/>
</dbReference>
<evidence type="ECO:0000313" key="6">
    <source>
        <dbReference type="Proteomes" id="UP000035067"/>
    </source>
</evidence>
<evidence type="ECO:0000256" key="4">
    <source>
        <dbReference type="SAM" id="SignalP"/>
    </source>
</evidence>
<dbReference type="EMBL" id="JXQG01000013">
    <property type="protein sequence ID" value="KKZ12723.1"/>
    <property type="molecule type" value="Genomic_DNA"/>
</dbReference>